<dbReference type="InterPro" id="IPR052905">
    <property type="entry name" value="LD-transpeptidase_YkuD-like"/>
</dbReference>
<evidence type="ECO:0000313" key="11">
    <source>
        <dbReference type="Proteomes" id="UP001499988"/>
    </source>
</evidence>
<dbReference type="EMBL" id="BAABJZ010000016">
    <property type="protein sequence ID" value="GAA4879602.1"/>
    <property type="molecule type" value="Genomic_DNA"/>
</dbReference>
<evidence type="ECO:0000313" key="10">
    <source>
        <dbReference type="EMBL" id="GAA4879602.1"/>
    </source>
</evidence>
<organism evidence="10 11">
    <name type="scientific">Ferrimonas pelagia</name>
    <dbReference type="NCBI Taxonomy" id="1177826"/>
    <lineage>
        <taxon>Bacteria</taxon>
        <taxon>Pseudomonadati</taxon>
        <taxon>Pseudomonadota</taxon>
        <taxon>Gammaproteobacteria</taxon>
        <taxon>Alteromonadales</taxon>
        <taxon>Ferrimonadaceae</taxon>
        <taxon>Ferrimonas</taxon>
    </lineage>
</organism>
<keyword evidence="11" id="KW-1185">Reference proteome</keyword>
<keyword evidence="3" id="KW-0808">Transferase</keyword>
<dbReference type="PANTHER" id="PTHR41533">
    <property type="entry name" value="L,D-TRANSPEPTIDASE HI_1667-RELATED"/>
    <property type="match status" value="1"/>
</dbReference>
<dbReference type="SUPFAM" id="SSF141523">
    <property type="entry name" value="L,D-transpeptidase catalytic domain-like"/>
    <property type="match status" value="1"/>
</dbReference>
<dbReference type="InterPro" id="IPR038063">
    <property type="entry name" value="Transpep_catalytic_dom"/>
</dbReference>
<feature type="active site" description="Nucleophile" evidence="7">
    <location>
        <position position="389"/>
    </location>
</feature>
<dbReference type="SUPFAM" id="SSF47090">
    <property type="entry name" value="PGBD-like"/>
    <property type="match status" value="1"/>
</dbReference>
<comment type="similarity">
    <text evidence="2">Belongs to the YkuD family.</text>
</comment>
<feature type="chain" id="PRO_5047122984" description="L,D-TPase catalytic domain-containing protein" evidence="8">
    <location>
        <begin position="23"/>
        <end position="462"/>
    </location>
</feature>
<name>A0ABP9EHW8_9GAMM</name>
<dbReference type="InterPro" id="IPR036365">
    <property type="entry name" value="PGBD-like_sf"/>
</dbReference>
<evidence type="ECO:0000256" key="1">
    <source>
        <dbReference type="ARBA" id="ARBA00004752"/>
    </source>
</evidence>
<evidence type="ECO:0000256" key="2">
    <source>
        <dbReference type="ARBA" id="ARBA00005992"/>
    </source>
</evidence>
<dbReference type="Gene3D" id="2.40.440.10">
    <property type="entry name" value="L,D-transpeptidase catalytic domain-like"/>
    <property type="match status" value="1"/>
</dbReference>
<feature type="active site" description="Proton donor/acceptor" evidence="7">
    <location>
        <position position="370"/>
    </location>
</feature>
<keyword evidence="5 7" id="KW-0573">Peptidoglycan synthesis</keyword>
<feature type="domain" description="L,D-TPase catalytic" evidence="9">
    <location>
        <begin position="238"/>
        <end position="425"/>
    </location>
</feature>
<keyword evidence="6 7" id="KW-0961">Cell wall biogenesis/degradation</keyword>
<evidence type="ECO:0000256" key="7">
    <source>
        <dbReference type="PROSITE-ProRule" id="PRU01373"/>
    </source>
</evidence>
<evidence type="ECO:0000259" key="9">
    <source>
        <dbReference type="PROSITE" id="PS52029"/>
    </source>
</evidence>
<reference evidence="11" key="1">
    <citation type="journal article" date="2019" name="Int. J. Syst. Evol. Microbiol.">
        <title>The Global Catalogue of Microorganisms (GCM) 10K type strain sequencing project: providing services to taxonomists for standard genome sequencing and annotation.</title>
        <authorList>
            <consortium name="The Broad Institute Genomics Platform"/>
            <consortium name="The Broad Institute Genome Sequencing Center for Infectious Disease"/>
            <person name="Wu L."/>
            <person name="Ma J."/>
        </authorList>
    </citation>
    <scope>NUCLEOTIDE SEQUENCE [LARGE SCALE GENOMIC DNA]</scope>
    <source>
        <strain evidence="11">JCM 18401</strain>
    </source>
</reference>
<keyword evidence="8" id="KW-0732">Signal</keyword>
<dbReference type="PROSITE" id="PS52029">
    <property type="entry name" value="LD_TPASE"/>
    <property type="match status" value="1"/>
</dbReference>
<sequence>MYRRVLLLVSVLSVLCVPASYGNDPSQNKHWLLPEYQEYTLQWQALLADLGLLPPGWMDESLEQQDHAITQASLRLLALQAELQGEDNIKGIHYLQDIWKSGMQRQFIEQMTPQFSAFERLRAALHHQQAIAALPRPDLTELAELGLGQAHPDLASLRQLIALRLQQILPSALEHRTVWDPPFELLLKEYQRRHGLAPSGRLDPATQKSLTLDPALRLQQIRFSLLQWFQLPSQLEGYSILVNIPHFQLVVLNGERVELVLPVVVGKPQTPTPRMNSRFRSVTLNPTWTPPSSIVRNELLPAYRNNPSSLASQGFYLSSASQEVLPWEQVELDGLEQQLGRYRLVQAPGRANPLGKMRLNLTASDAIYLHDSNNKALFGHRQRAYSHGCVRVGEAEQVLQYLASQETKDTARRLELALGSRKTVTQRLQSSIGVYLVYMPAWASEGNGLVLKPDIYHLASQG</sequence>
<feature type="signal peptide" evidence="8">
    <location>
        <begin position="1"/>
        <end position="22"/>
    </location>
</feature>
<dbReference type="InterPro" id="IPR005490">
    <property type="entry name" value="LD_TPept_cat_dom"/>
</dbReference>
<proteinExistence type="inferred from homology"/>
<evidence type="ECO:0000256" key="5">
    <source>
        <dbReference type="ARBA" id="ARBA00022984"/>
    </source>
</evidence>
<gene>
    <name evidence="10" type="ORF">GCM10023333_12000</name>
</gene>
<evidence type="ECO:0000256" key="8">
    <source>
        <dbReference type="SAM" id="SignalP"/>
    </source>
</evidence>
<dbReference type="Pfam" id="PF03734">
    <property type="entry name" value="YkuD"/>
    <property type="match status" value="1"/>
</dbReference>
<comment type="caution">
    <text evidence="10">The sequence shown here is derived from an EMBL/GenBank/DDBJ whole genome shotgun (WGS) entry which is preliminary data.</text>
</comment>
<accession>A0ABP9EHW8</accession>
<comment type="pathway">
    <text evidence="1 7">Cell wall biogenesis; peptidoglycan biosynthesis.</text>
</comment>
<protein>
    <recommendedName>
        <fullName evidence="9">L,D-TPase catalytic domain-containing protein</fullName>
    </recommendedName>
</protein>
<evidence type="ECO:0000256" key="6">
    <source>
        <dbReference type="ARBA" id="ARBA00023316"/>
    </source>
</evidence>
<dbReference type="PANTHER" id="PTHR41533:SF1">
    <property type="entry name" value="L,D-TRANSPEPTIDASE YCBB-RELATED"/>
    <property type="match status" value="1"/>
</dbReference>
<evidence type="ECO:0000256" key="3">
    <source>
        <dbReference type="ARBA" id="ARBA00022679"/>
    </source>
</evidence>
<keyword evidence="4 7" id="KW-0133">Cell shape</keyword>
<dbReference type="Proteomes" id="UP001499988">
    <property type="component" value="Unassembled WGS sequence"/>
</dbReference>
<evidence type="ECO:0000256" key="4">
    <source>
        <dbReference type="ARBA" id="ARBA00022960"/>
    </source>
</evidence>
<dbReference type="CDD" id="cd16913">
    <property type="entry name" value="YkuD_like"/>
    <property type="match status" value="1"/>
</dbReference>